<evidence type="ECO:0000313" key="4">
    <source>
        <dbReference type="Proteomes" id="UP000199532"/>
    </source>
</evidence>
<dbReference type="InterPro" id="IPR013830">
    <property type="entry name" value="SGNH_hydro"/>
</dbReference>
<organism evidence="3 4">
    <name type="scientific">Dyadobacter koreensis</name>
    <dbReference type="NCBI Taxonomy" id="408657"/>
    <lineage>
        <taxon>Bacteria</taxon>
        <taxon>Pseudomonadati</taxon>
        <taxon>Bacteroidota</taxon>
        <taxon>Cytophagia</taxon>
        <taxon>Cytophagales</taxon>
        <taxon>Spirosomataceae</taxon>
        <taxon>Dyadobacter</taxon>
    </lineage>
</organism>
<evidence type="ECO:0000256" key="1">
    <source>
        <dbReference type="SAM" id="SignalP"/>
    </source>
</evidence>
<dbReference type="InterPro" id="IPR036514">
    <property type="entry name" value="SGNH_hydro_sf"/>
</dbReference>
<keyword evidence="3" id="KW-0378">Hydrolase</keyword>
<dbReference type="Pfam" id="PF13472">
    <property type="entry name" value="Lipase_GDSL_2"/>
    <property type="match status" value="1"/>
</dbReference>
<dbReference type="STRING" id="408657.SAMN04487995_4383"/>
<dbReference type="CDD" id="cd00229">
    <property type="entry name" value="SGNH_hydrolase"/>
    <property type="match status" value="1"/>
</dbReference>
<dbReference type="PANTHER" id="PTHR30383">
    <property type="entry name" value="THIOESTERASE 1/PROTEASE 1/LYSOPHOSPHOLIPASE L1"/>
    <property type="match status" value="1"/>
</dbReference>
<sequence length="280" mass="31957">MRRHFVAKSLFLCFLLFISVASAPKKVTWVAIGDSITYLNDHQDETGNRITKGYMTLITEEYKNIDYVNQGHNGWTSINIADKIESIGLVKADVYTIFLGTNDWWQGKPLGDLSDYRNNTGSGTVYGAFRIINNKLSGLNKKAKIILITPMQRGDFVYINNAKNNAYGSYRTKKEQELEKFADAVLEIGKLEKYPVVDLYHESGMTVENMVNFKRLKDPQTGTYQNYTYPGYTAVPYDPETDDYPYPVEAINMTYDGLHPSDKGYEIIAKMLIEKWKGLK</sequence>
<dbReference type="SUPFAM" id="SSF52266">
    <property type="entry name" value="SGNH hydrolase"/>
    <property type="match status" value="1"/>
</dbReference>
<protein>
    <submittedName>
        <fullName evidence="3">GDSL-like Lipase/Acylhydrolase</fullName>
    </submittedName>
</protein>
<dbReference type="Gene3D" id="3.40.50.1110">
    <property type="entry name" value="SGNH hydrolase"/>
    <property type="match status" value="1"/>
</dbReference>
<dbReference type="EMBL" id="FNXY01000007">
    <property type="protein sequence ID" value="SEJ38428.1"/>
    <property type="molecule type" value="Genomic_DNA"/>
</dbReference>
<evidence type="ECO:0000259" key="2">
    <source>
        <dbReference type="Pfam" id="PF13472"/>
    </source>
</evidence>
<evidence type="ECO:0000313" key="3">
    <source>
        <dbReference type="EMBL" id="SEJ38428.1"/>
    </source>
</evidence>
<keyword evidence="4" id="KW-1185">Reference proteome</keyword>
<dbReference type="GO" id="GO:0004622">
    <property type="term" value="F:phosphatidylcholine lysophospholipase activity"/>
    <property type="evidence" value="ECO:0007669"/>
    <property type="project" value="TreeGrafter"/>
</dbReference>
<name>A0A1H6YAW7_9BACT</name>
<accession>A0A1H6YAW7</accession>
<feature type="chain" id="PRO_5011468308" evidence="1">
    <location>
        <begin position="24"/>
        <end position="280"/>
    </location>
</feature>
<feature type="signal peptide" evidence="1">
    <location>
        <begin position="1"/>
        <end position="23"/>
    </location>
</feature>
<dbReference type="OrthoDB" id="1246242at2"/>
<dbReference type="AlphaFoldDB" id="A0A1H6YAW7"/>
<gene>
    <name evidence="3" type="ORF">SAMN04487995_4383</name>
</gene>
<dbReference type="PANTHER" id="PTHR30383:SF5">
    <property type="entry name" value="SGNH HYDROLASE-TYPE ESTERASE DOMAIN-CONTAINING PROTEIN"/>
    <property type="match status" value="1"/>
</dbReference>
<proteinExistence type="predicted"/>
<keyword evidence="1" id="KW-0732">Signal</keyword>
<reference evidence="3 4" key="1">
    <citation type="submission" date="2016-10" db="EMBL/GenBank/DDBJ databases">
        <authorList>
            <person name="de Groot N.N."/>
        </authorList>
    </citation>
    <scope>NUCLEOTIDE SEQUENCE [LARGE SCALE GENOMIC DNA]</scope>
    <source>
        <strain evidence="3 4">DSM 19938</strain>
    </source>
</reference>
<dbReference type="Proteomes" id="UP000199532">
    <property type="component" value="Unassembled WGS sequence"/>
</dbReference>
<feature type="domain" description="SGNH hydrolase-type esterase" evidence="2">
    <location>
        <begin position="31"/>
        <end position="267"/>
    </location>
</feature>
<dbReference type="InterPro" id="IPR051532">
    <property type="entry name" value="Ester_Hydrolysis_Enzymes"/>
</dbReference>